<keyword evidence="3" id="KW-1185">Reference proteome</keyword>
<dbReference type="OrthoDB" id="10424110at2759"/>
<dbReference type="AlphaFoldDB" id="A0A2P5CKH3"/>
<name>A0A2P5CKH3_PARAD</name>
<evidence type="ECO:0000313" key="3">
    <source>
        <dbReference type="Proteomes" id="UP000237105"/>
    </source>
</evidence>
<comment type="caution">
    <text evidence="2">The sequence shown here is derived from an EMBL/GenBank/DDBJ whole genome shotgun (WGS) entry which is preliminary data.</text>
</comment>
<dbReference type="Proteomes" id="UP000237105">
    <property type="component" value="Unassembled WGS sequence"/>
</dbReference>
<evidence type="ECO:0000313" key="2">
    <source>
        <dbReference type="EMBL" id="PON61538.1"/>
    </source>
</evidence>
<organism evidence="2 3">
    <name type="scientific">Parasponia andersonii</name>
    <name type="common">Sponia andersonii</name>
    <dbReference type="NCBI Taxonomy" id="3476"/>
    <lineage>
        <taxon>Eukaryota</taxon>
        <taxon>Viridiplantae</taxon>
        <taxon>Streptophyta</taxon>
        <taxon>Embryophyta</taxon>
        <taxon>Tracheophyta</taxon>
        <taxon>Spermatophyta</taxon>
        <taxon>Magnoliopsida</taxon>
        <taxon>eudicotyledons</taxon>
        <taxon>Gunneridae</taxon>
        <taxon>Pentapetalae</taxon>
        <taxon>rosids</taxon>
        <taxon>fabids</taxon>
        <taxon>Rosales</taxon>
        <taxon>Cannabaceae</taxon>
        <taxon>Parasponia</taxon>
    </lineage>
</organism>
<evidence type="ECO:0000256" key="1">
    <source>
        <dbReference type="SAM" id="MobiDB-lite"/>
    </source>
</evidence>
<feature type="region of interest" description="Disordered" evidence="1">
    <location>
        <begin position="1"/>
        <end position="37"/>
    </location>
</feature>
<reference evidence="3" key="1">
    <citation type="submission" date="2016-06" db="EMBL/GenBank/DDBJ databases">
        <title>Parallel loss of symbiosis genes in relatives of nitrogen-fixing non-legume Parasponia.</title>
        <authorList>
            <person name="Van Velzen R."/>
            <person name="Holmer R."/>
            <person name="Bu F."/>
            <person name="Rutten L."/>
            <person name="Van Zeijl A."/>
            <person name="Liu W."/>
            <person name="Santuari L."/>
            <person name="Cao Q."/>
            <person name="Sharma T."/>
            <person name="Shen D."/>
            <person name="Roswanjaya Y."/>
            <person name="Wardhani T."/>
            <person name="Kalhor M.S."/>
            <person name="Jansen J."/>
            <person name="Van den Hoogen J."/>
            <person name="Gungor B."/>
            <person name="Hartog M."/>
            <person name="Hontelez J."/>
            <person name="Verver J."/>
            <person name="Yang W.-C."/>
            <person name="Schijlen E."/>
            <person name="Repin R."/>
            <person name="Schilthuizen M."/>
            <person name="Schranz E."/>
            <person name="Heidstra R."/>
            <person name="Miyata K."/>
            <person name="Fedorova E."/>
            <person name="Kohlen W."/>
            <person name="Bisseling T."/>
            <person name="Smit S."/>
            <person name="Geurts R."/>
        </authorList>
    </citation>
    <scope>NUCLEOTIDE SEQUENCE [LARGE SCALE GENOMIC DNA]</scope>
    <source>
        <strain evidence="3">cv. WU1-14</strain>
    </source>
</reference>
<accession>A0A2P5CKH3</accession>
<gene>
    <name evidence="2" type="ORF">PanWU01x14_144540</name>
</gene>
<feature type="non-terminal residue" evidence="2">
    <location>
        <position position="1"/>
    </location>
</feature>
<feature type="compositionally biased region" description="Low complexity" evidence="1">
    <location>
        <begin position="22"/>
        <end position="36"/>
    </location>
</feature>
<proteinExistence type="predicted"/>
<dbReference type="EMBL" id="JXTB01000120">
    <property type="protein sequence ID" value="PON61538.1"/>
    <property type="molecule type" value="Genomic_DNA"/>
</dbReference>
<sequence length="141" mass="15181">SSTHHHFLHQLPILGRQPVPHKPAVAQPHQAQPPRRVGLHDPAHALRLECLGSLGSGRVRFPEEDEVRDVDIEIRDQVADEVPPLPQCVGAEAVDEEEVGLGVVDRVLGDPAVHAGRPVMEVCYGGSEPRFGEGGSVTPVL</sequence>
<protein>
    <submittedName>
        <fullName evidence="2">Uncharacterized protein</fullName>
    </submittedName>
</protein>